<evidence type="ECO:0000313" key="5">
    <source>
        <dbReference type="Proteomes" id="UP000250321"/>
    </source>
</evidence>
<evidence type="ECO:0000256" key="1">
    <source>
        <dbReference type="ARBA" id="ARBA00022441"/>
    </source>
</evidence>
<protein>
    <recommendedName>
        <fullName evidence="6">Acyl-CoA-binding domain-containing protein 4</fullName>
    </recommendedName>
</protein>
<organism evidence="4 5">
    <name type="scientific">Prunus yedoensis var. nudiflora</name>
    <dbReference type="NCBI Taxonomy" id="2094558"/>
    <lineage>
        <taxon>Eukaryota</taxon>
        <taxon>Viridiplantae</taxon>
        <taxon>Streptophyta</taxon>
        <taxon>Embryophyta</taxon>
        <taxon>Tracheophyta</taxon>
        <taxon>Spermatophyta</taxon>
        <taxon>Magnoliopsida</taxon>
        <taxon>eudicotyledons</taxon>
        <taxon>Gunneridae</taxon>
        <taxon>Pentapetalae</taxon>
        <taxon>rosids</taxon>
        <taxon>fabids</taxon>
        <taxon>Rosales</taxon>
        <taxon>Rosaceae</taxon>
        <taxon>Amygdaloideae</taxon>
        <taxon>Amygdaleae</taxon>
        <taxon>Prunus</taxon>
    </lineage>
</organism>
<evidence type="ECO:0000256" key="3">
    <source>
        <dbReference type="SAM" id="MobiDB-lite"/>
    </source>
</evidence>
<evidence type="ECO:0008006" key="6">
    <source>
        <dbReference type="Google" id="ProtNLM"/>
    </source>
</evidence>
<dbReference type="InterPro" id="IPR015915">
    <property type="entry name" value="Kelch-typ_b-propeller"/>
</dbReference>
<dbReference type="Pfam" id="PF01344">
    <property type="entry name" value="Kelch_1"/>
    <property type="match status" value="1"/>
</dbReference>
<reference evidence="4 5" key="1">
    <citation type="submission" date="2018-02" db="EMBL/GenBank/DDBJ databases">
        <title>Draft genome of wild Prunus yedoensis var. nudiflora.</title>
        <authorList>
            <person name="Baek S."/>
            <person name="Kim J.-H."/>
            <person name="Choi K."/>
            <person name="Kim G.-B."/>
            <person name="Cho A."/>
            <person name="Jang H."/>
            <person name="Shin C.-H."/>
            <person name="Yu H.-J."/>
            <person name="Mun J.-H."/>
        </authorList>
    </citation>
    <scope>NUCLEOTIDE SEQUENCE [LARGE SCALE GENOMIC DNA]</scope>
    <source>
        <strain evidence="5">cv. Jeju island</strain>
        <tissue evidence="4">Leaf</tissue>
    </source>
</reference>
<keyword evidence="5" id="KW-1185">Reference proteome</keyword>
<dbReference type="STRING" id="2094558.A0A314XNE8"/>
<feature type="region of interest" description="Disordered" evidence="3">
    <location>
        <begin position="245"/>
        <end position="319"/>
    </location>
</feature>
<keyword evidence="2" id="KW-0677">Repeat</keyword>
<feature type="compositionally biased region" description="Low complexity" evidence="3">
    <location>
        <begin position="288"/>
        <end position="298"/>
    </location>
</feature>
<dbReference type="AlphaFoldDB" id="A0A314XNE8"/>
<dbReference type="Gene3D" id="2.120.10.80">
    <property type="entry name" value="Kelch-type beta propeller"/>
    <property type="match status" value="2"/>
</dbReference>
<dbReference type="Pfam" id="PF24681">
    <property type="entry name" value="Kelch_KLHDC2_KLHL20_DRC7"/>
    <property type="match status" value="1"/>
</dbReference>
<dbReference type="PANTHER" id="PTHR46228:SF2">
    <property type="entry name" value="KELCH REPEAT PROTEIN (AFU_ORTHOLOGUE AFUA_4G14350)"/>
    <property type="match status" value="1"/>
</dbReference>
<dbReference type="EMBL" id="PJQY01002147">
    <property type="protein sequence ID" value="PQP96114.1"/>
    <property type="molecule type" value="Genomic_DNA"/>
</dbReference>
<keyword evidence="1" id="KW-0880">Kelch repeat</keyword>
<proteinExistence type="predicted"/>
<sequence>MGSLPGETARKKAMWLYPKVMGLNPSERWGHSACYARGVLYVFGGCCGGMHFSDVLMLNLETMVWNTLASTGQGPGPRDSHSAVVLGHRMIVFGGTNGSKKLAVQGSSPGPRAGHAAVSVGSKVYVIGGVGDKHYYNDVWVLDVSTCLWTQLDIRGQQPQGRFSHTAVVTDSDIAVYGGCGEDERPLNELLVLQLGAEHPNGRYNISMCKIFGSHWNQERRRLSKGADFNTKTMLMGNHVVVRETAEPESEAKRSLQNKSDSTLHPKRRRTTSTKAWDVESEQEEHSLSLSQHSSPSHSDQEQTPNPRIVDSAPGSQGFNLFKKKIQSPRNSQSPNALSNCKDLRNSVQKSPNLNLLGDHQTEQKQEQHPHVSTCRPIMQYPVEEQKTYEAVPVQNLIGAEVQGKVDGAFDSGFLMTATVNGRLYRGVLFAPGAGIISRVPTLAQSTSSSTSQIPIAIAQPFQNPNRTEPPLKLSEQPMKNSMPGSGLGLRQPQVARPFSVIRATSSLAKENNLRSDLPGVFLSLGGPGSGSGGS</sequence>
<evidence type="ECO:0000313" key="4">
    <source>
        <dbReference type="EMBL" id="PQP96114.1"/>
    </source>
</evidence>
<dbReference type="SMART" id="SM00612">
    <property type="entry name" value="Kelch"/>
    <property type="match status" value="2"/>
</dbReference>
<dbReference type="SUPFAM" id="SSF117281">
    <property type="entry name" value="Kelch motif"/>
    <property type="match status" value="1"/>
</dbReference>
<feature type="compositionally biased region" description="Basic and acidic residues" evidence="3">
    <location>
        <begin position="245"/>
        <end position="254"/>
    </location>
</feature>
<dbReference type="PANTHER" id="PTHR46228">
    <property type="entry name" value="KELCH DOMAIN-CONTAINING PROTEIN"/>
    <property type="match status" value="1"/>
</dbReference>
<dbReference type="Proteomes" id="UP000250321">
    <property type="component" value="Unassembled WGS sequence"/>
</dbReference>
<dbReference type="InterPro" id="IPR006652">
    <property type="entry name" value="Kelch_1"/>
</dbReference>
<name>A0A314XNE8_PRUYE</name>
<accession>A0A314XNE8</accession>
<gene>
    <name evidence="4" type="ORF">Pyn_37868</name>
</gene>
<evidence type="ECO:0000256" key="2">
    <source>
        <dbReference type="ARBA" id="ARBA00022737"/>
    </source>
</evidence>
<comment type="caution">
    <text evidence="4">The sequence shown here is derived from an EMBL/GenBank/DDBJ whole genome shotgun (WGS) entry which is preliminary data.</text>
</comment>
<dbReference type="OrthoDB" id="10251809at2759"/>